<comment type="caution">
    <text evidence="1">The sequence shown here is derived from an EMBL/GenBank/DDBJ whole genome shotgun (WGS) entry which is preliminary data.</text>
</comment>
<sequence>MSSTSQPDVLFSNENMARLITLNRPQKLNSLNTSMIEKITPRLIEYAKSNVNNVIILNSASPKGLCAGGDVAECAKQILQQNPEYASDFFQKEYNLNFIISTYSKPYISLMDGITMGGGVGLSVHAPFRIATERTKLAMPEMDIGFFPDVGTTFFLPRLDEKLGYYYALTGEVMSGLDSYLVGFATHYIPSERLPKLVNRLSNLQPPVLNDEKTGELKNQQEFYQQINDILEEYTETKLPENAKFPFTKEQLKIINEGFSKSSIDEALSYFKGVNNEFSLKIYNKLSEKSPTSINVAFELMNKGLENTIKDQLTLELITATNIMNQKLEVNDFVKGVKHKLIDKVKEPFFPQWTSPRTEADVLMKESIKTHKLPTPLINAYFNIDYKQYPYQFGLPRNNELKSFISGKETNKSYLPTPVELKHFFKKKYGNKVGLDLKLDSILELHGDSESFQGKYVSWNE</sequence>
<evidence type="ECO:0000313" key="1">
    <source>
        <dbReference type="EMBL" id="CAH6722878.1"/>
    </source>
</evidence>
<reference evidence="1" key="1">
    <citation type="submission" date="2022-06" db="EMBL/GenBank/DDBJ databases">
        <authorList>
            <person name="Legras J.-L."/>
            <person name="Devillers H."/>
            <person name="Grondin C."/>
        </authorList>
    </citation>
    <scope>NUCLEOTIDE SEQUENCE</scope>
    <source>
        <strain evidence="1">CLIB 1444</strain>
    </source>
</reference>
<proteinExistence type="predicted"/>
<protein>
    <submittedName>
        <fullName evidence="1">3-hydroxyisobutyryl-CoA hydrolase, mitochondrial</fullName>
    </submittedName>
</protein>
<organism evidence="1 2">
    <name type="scientific">[Candida] jaroonii</name>
    <dbReference type="NCBI Taxonomy" id="467808"/>
    <lineage>
        <taxon>Eukaryota</taxon>
        <taxon>Fungi</taxon>
        <taxon>Dikarya</taxon>
        <taxon>Ascomycota</taxon>
        <taxon>Saccharomycotina</taxon>
        <taxon>Pichiomycetes</taxon>
        <taxon>Debaryomycetaceae</taxon>
        <taxon>Yamadazyma</taxon>
    </lineage>
</organism>
<keyword evidence="2" id="KW-1185">Reference proteome</keyword>
<dbReference type="EMBL" id="CALSDN010000011">
    <property type="protein sequence ID" value="CAH6722878.1"/>
    <property type="molecule type" value="Genomic_DNA"/>
</dbReference>
<accession>A0ACA9YCV4</accession>
<evidence type="ECO:0000313" key="2">
    <source>
        <dbReference type="Proteomes" id="UP001152531"/>
    </source>
</evidence>
<dbReference type="Proteomes" id="UP001152531">
    <property type="component" value="Unassembled WGS sequence"/>
</dbReference>
<gene>
    <name evidence="1" type="ORF">CLIB1444_11S03202</name>
</gene>
<name>A0ACA9YCV4_9ASCO</name>
<keyword evidence="1" id="KW-0378">Hydrolase</keyword>